<dbReference type="RefSeq" id="WP_129085831.1">
    <property type="nucleotide sequence ID" value="NZ_CP053836.1"/>
</dbReference>
<evidence type="ECO:0000256" key="2">
    <source>
        <dbReference type="SAM" id="SignalP"/>
    </source>
</evidence>
<organism evidence="4 5">
    <name type="scientific">Halarcobacter ebronensis</name>
    <dbReference type="NCBI Taxonomy" id="1462615"/>
    <lineage>
        <taxon>Bacteria</taxon>
        <taxon>Pseudomonadati</taxon>
        <taxon>Campylobacterota</taxon>
        <taxon>Epsilonproteobacteria</taxon>
        <taxon>Campylobacterales</taxon>
        <taxon>Arcobacteraceae</taxon>
        <taxon>Halarcobacter</taxon>
    </lineage>
</organism>
<dbReference type="AlphaFoldDB" id="A0A4Q1API1"/>
<gene>
    <name evidence="4" type="ORF">CRV07_00130</name>
</gene>
<dbReference type="Proteomes" id="UP000289758">
    <property type="component" value="Unassembled WGS sequence"/>
</dbReference>
<dbReference type="InterPro" id="IPR007621">
    <property type="entry name" value="TPM_dom"/>
</dbReference>
<accession>A0A4Q1API1</accession>
<sequence>MKRLFYTLLSLLFLQTLLFATPTFPELTGRVVDDAKILNSSQKQTLTKLLKEEEKNSSNQIIVVTLESLHGYDIADYGYQLGRHWGIGQKDKNNGVLLIVSMAEKKLRIEVGYGLEGALTDKTSHEIIEYIIKPNFRNGNFYEGILKGTKAIIASVKGEYKAEDYHIPKKSNHSWILIYFAIFFISPIFMGIFKKRANKVARFFHALMLSAFGASFAIGVLDSLIISLIIFFLLWVIIFLSNQSLGATHSSSNESIYWGSSNHSGGFGGGFSSGGFSSGSFGGGFSGGGGGFGGGGASGGW</sequence>
<evidence type="ECO:0000313" key="5">
    <source>
        <dbReference type="Proteomes" id="UP000289758"/>
    </source>
</evidence>
<dbReference type="Gene3D" id="3.10.310.50">
    <property type="match status" value="1"/>
</dbReference>
<feature type="transmembrane region" description="Helical" evidence="1">
    <location>
        <begin position="175"/>
        <end position="193"/>
    </location>
</feature>
<comment type="caution">
    <text evidence="4">The sequence shown here is derived from an EMBL/GenBank/DDBJ whole genome shotgun (WGS) entry which is preliminary data.</text>
</comment>
<dbReference type="Pfam" id="PF04536">
    <property type="entry name" value="TPM_phosphatase"/>
    <property type="match status" value="1"/>
</dbReference>
<dbReference type="PANTHER" id="PTHR30373">
    <property type="entry name" value="UPF0603 PROTEIN YGCG"/>
    <property type="match status" value="1"/>
</dbReference>
<feature type="transmembrane region" description="Helical" evidence="1">
    <location>
        <begin position="224"/>
        <end position="241"/>
    </location>
</feature>
<evidence type="ECO:0000259" key="3">
    <source>
        <dbReference type="Pfam" id="PF04536"/>
    </source>
</evidence>
<proteinExistence type="predicted"/>
<feature type="chain" id="PRO_5020411197" description="TPM domain-containing protein" evidence="2">
    <location>
        <begin position="21"/>
        <end position="301"/>
    </location>
</feature>
<name>A0A4Q1API1_9BACT</name>
<dbReference type="EMBL" id="PDKK01000001">
    <property type="protein sequence ID" value="RXK08252.1"/>
    <property type="molecule type" value="Genomic_DNA"/>
</dbReference>
<evidence type="ECO:0000313" key="4">
    <source>
        <dbReference type="EMBL" id="RXK08252.1"/>
    </source>
</evidence>
<dbReference type="PANTHER" id="PTHR30373:SF2">
    <property type="entry name" value="UPF0603 PROTEIN YGCG"/>
    <property type="match status" value="1"/>
</dbReference>
<protein>
    <recommendedName>
        <fullName evidence="3">TPM domain-containing protein</fullName>
    </recommendedName>
</protein>
<dbReference type="OrthoDB" id="9810918at2"/>
<evidence type="ECO:0000256" key="1">
    <source>
        <dbReference type="SAM" id="Phobius"/>
    </source>
</evidence>
<keyword evidence="1" id="KW-0472">Membrane</keyword>
<keyword evidence="1" id="KW-0812">Transmembrane</keyword>
<keyword evidence="2" id="KW-0732">Signal</keyword>
<keyword evidence="1" id="KW-1133">Transmembrane helix</keyword>
<feature type="domain" description="TPM" evidence="3">
    <location>
        <begin position="31"/>
        <end position="154"/>
    </location>
</feature>
<keyword evidence="5" id="KW-1185">Reference proteome</keyword>
<feature type="signal peptide" evidence="2">
    <location>
        <begin position="1"/>
        <end position="20"/>
    </location>
</feature>
<reference evidence="4 5" key="1">
    <citation type="submission" date="2017-10" db="EMBL/GenBank/DDBJ databases">
        <title>Genomics of the genus Arcobacter.</title>
        <authorList>
            <person name="Perez-Cataluna A."/>
            <person name="Figueras M.J."/>
        </authorList>
    </citation>
    <scope>NUCLEOTIDE SEQUENCE [LARGE SCALE GENOMIC DNA]</scope>
    <source>
        <strain evidence="4 5">CECT 8441</strain>
    </source>
</reference>